<proteinExistence type="predicted"/>
<dbReference type="Proteomes" id="UP001177021">
    <property type="component" value="Unassembled WGS sequence"/>
</dbReference>
<dbReference type="EMBL" id="CASHSV030000109">
    <property type="protein sequence ID" value="CAJ2649001.1"/>
    <property type="molecule type" value="Genomic_DNA"/>
</dbReference>
<organism evidence="1 2">
    <name type="scientific">Trifolium pratense</name>
    <name type="common">Red clover</name>
    <dbReference type="NCBI Taxonomy" id="57577"/>
    <lineage>
        <taxon>Eukaryota</taxon>
        <taxon>Viridiplantae</taxon>
        <taxon>Streptophyta</taxon>
        <taxon>Embryophyta</taxon>
        <taxon>Tracheophyta</taxon>
        <taxon>Spermatophyta</taxon>
        <taxon>Magnoliopsida</taxon>
        <taxon>eudicotyledons</taxon>
        <taxon>Gunneridae</taxon>
        <taxon>Pentapetalae</taxon>
        <taxon>rosids</taxon>
        <taxon>fabids</taxon>
        <taxon>Fabales</taxon>
        <taxon>Fabaceae</taxon>
        <taxon>Papilionoideae</taxon>
        <taxon>50 kb inversion clade</taxon>
        <taxon>NPAAA clade</taxon>
        <taxon>Hologalegina</taxon>
        <taxon>IRL clade</taxon>
        <taxon>Trifolieae</taxon>
        <taxon>Trifolium</taxon>
    </lineage>
</organism>
<comment type="caution">
    <text evidence="1">The sequence shown here is derived from an EMBL/GenBank/DDBJ whole genome shotgun (WGS) entry which is preliminary data.</text>
</comment>
<accession>A0ACB0JVZ0</accession>
<gene>
    <name evidence="1" type="ORF">MILVUS5_LOCUS17220</name>
</gene>
<keyword evidence="2" id="KW-1185">Reference proteome</keyword>
<evidence type="ECO:0000313" key="1">
    <source>
        <dbReference type="EMBL" id="CAJ2649001.1"/>
    </source>
</evidence>
<evidence type="ECO:0000313" key="2">
    <source>
        <dbReference type="Proteomes" id="UP001177021"/>
    </source>
</evidence>
<protein>
    <submittedName>
        <fullName evidence="1">Uncharacterized protein</fullName>
    </submittedName>
</protein>
<reference evidence="1" key="1">
    <citation type="submission" date="2023-10" db="EMBL/GenBank/DDBJ databases">
        <authorList>
            <person name="Rodriguez Cubillos JULIANA M."/>
            <person name="De Vega J."/>
        </authorList>
    </citation>
    <scope>NUCLEOTIDE SEQUENCE</scope>
</reference>
<sequence>MLLTQLYEEMSQLKLVTFCPHVLKLHLILATNLLELRTYLGPRPQQPPYAPLAHPAPDSNQHAHQHKPEKSAPRAPRANKYGYALQIDTCLWCRLGLKIRVKSFEWVVYIFM</sequence>
<name>A0ACB0JVZ0_TRIPR</name>